<evidence type="ECO:0000313" key="2">
    <source>
        <dbReference type="EMBL" id="ODH20933.1"/>
    </source>
</evidence>
<feature type="region of interest" description="Disordered" evidence="1">
    <location>
        <begin position="557"/>
        <end position="616"/>
    </location>
</feature>
<comment type="caution">
    <text evidence="2">The sequence shown here is derived from an EMBL/GenBank/DDBJ whole genome shotgun (WGS) entry which is preliminary data.</text>
</comment>
<feature type="region of interest" description="Disordered" evidence="1">
    <location>
        <begin position="729"/>
        <end position="766"/>
    </location>
</feature>
<sequence length="783" mass="87047">MTQQIWARELGDRATVDAVNPGPVIGDMFRESGKDFRNRMQGWRDNAPGSMIIVDEGFDGDGSLPSVRLSQLNTYLDSLLAMLLLKLSIRALNEISETRWWGAVSPKMIYNSLGCSGIVGSCALSEAIGMASNLDIPDEAPPPYNPIDPLIPASSNESATTADAAEPPFDDNNNDIQIPSYGSLLPPNFISAVPYFKERAPSLPHQVESLEPVLEHMLTIYPRSQSKDFQRFPKCLRPRSTEITQHDWNTFLNYLFPTHLAPAGSQPHLPRKLRAEIERDRKDCAQEGDDGRQARIYAVVSEWNQCFFAPRSARILCVYVSSTGSPPPTHLCPKCYPSTVRSLPVRSGPSMDGSSLVRTETAPEFPAQNSNPRCPAAAHSNGNSVLAPEVSIVTAQGSTSIPYPTQYRNCGMAGHSAYDSKSAPSFGITGAIVNWATQFGERAEQYGQWVGEQATAHGKRVEECSQMYGRVVEEQAKAKGEFIEKQAKWLGSMGGGLGFHRTHPWGSFANKDHHHGFPHSDPSARHNPSQFDHCCTHGFAGYGHPWVEWESHRQNRHIGQLQRQRQRQRQRTASVSSTLSSSSSSSSPSSSSSSSSSSSDSDSSFPPSLSSSSDRHAAGLAEFREKIRSIQRKHEQSQNSALMVAQSPDVNSLRQELRMLRTAYKQFRDCKKRSHGSNVHKFPPWTAARNSGNSSTGDMKTKEAQAVLKQNLQNTKKEFRALVSQIRNEKKEILRQRRQRRKEARREKKKQRKKNGGKGKSLQISLLSVRYHQPLASKLFRKP</sequence>
<feature type="compositionally biased region" description="Low complexity" evidence="1">
    <location>
        <begin position="574"/>
        <end position="612"/>
    </location>
</feature>
<name>A0A1D2J9N8_PARBR</name>
<dbReference type="AlphaFoldDB" id="A0A1D2J9N8"/>
<feature type="compositionally biased region" description="Basic residues" evidence="1">
    <location>
        <begin position="736"/>
        <end position="757"/>
    </location>
</feature>
<gene>
    <name evidence="2" type="ORF">ACO22_05757</name>
</gene>
<dbReference type="VEuPathDB" id="FungiDB:PABG_11150"/>
<dbReference type="VEuPathDB" id="FungiDB:PABG_00573"/>
<evidence type="ECO:0000256" key="1">
    <source>
        <dbReference type="SAM" id="MobiDB-lite"/>
    </source>
</evidence>
<dbReference type="VEuPathDB" id="FungiDB:PADG_03000"/>
<proteinExistence type="predicted"/>
<feature type="region of interest" description="Disordered" evidence="1">
    <location>
        <begin position="153"/>
        <end position="172"/>
    </location>
</feature>
<dbReference type="Proteomes" id="UP000242814">
    <property type="component" value="Unassembled WGS sequence"/>
</dbReference>
<reference evidence="2 3" key="1">
    <citation type="submission" date="2016-06" db="EMBL/GenBank/DDBJ databases">
        <authorList>
            <person name="Kjaerup R.B."/>
            <person name="Dalgaard T.S."/>
            <person name="Juul-Madsen H.R."/>
        </authorList>
    </citation>
    <scope>NUCLEOTIDE SEQUENCE [LARGE SCALE GENOMIC DNA]</scope>
    <source>
        <strain evidence="2 3">Pb300</strain>
    </source>
</reference>
<feature type="compositionally biased region" description="Polar residues" evidence="1">
    <location>
        <begin position="688"/>
        <end position="698"/>
    </location>
</feature>
<accession>A0A1D2J9N8</accession>
<organism evidence="2 3">
    <name type="scientific">Paracoccidioides brasiliensis</name>
    <dbReference type="NCBI Taxonomy" id="121759"/>
    <lineage>
        <taxon>Eukaryota</taxon>
        <taxon>Fungi</taxon>
        <taxon>Dikarya</taxon>
        <taxon>Ascomycota</taxon>
        <taxon>Pezizomycotina</taxon>
        <taxon>Eurotiomycetes</taxon>
        <taxon>Eurotiomycetidae</taxon>
        <taxon>Onygenales</taxon>
        <taxon>Ajellomycetaceae</taxon>
        <taxon>Paracoccidioides</taxon>
    </lineage>
</organism>
<protein>
    <submittedName>
        <fullName evidence="2">Uncharacterized protein</fullName>
    </submittedName>
</protein>
<evidence type="ECO:0000313" key="3">
    <source>
        <dbReference type="Proteomes" id="UP000242814"/>
    </source>
</evidence>
<feature type="region of interest" description="Disordered" evidence="1">
    <location>
        <begin position="674"/>
        <end position="698"/>
    </location>
</feature>
<dbReference type="EMBL" id="LZYO01000271">
    <property type="protein sequence ID" value="ODH20933.1"/>
    <property type="molecule type" value="Genomic_DNA"/>
</dbReference>
<dbReference type="VEuPathDB" id="FungiDB:PADG_11530"/>